<evidence type="ECO:0000313" key="5">
    <source>
        <dbReference type="Proteomes" id="UP001321481"/>
    </source>
</evidence>
<dbReference type="InterPro" id="IPR016071">
    <property type="entry name" value="Staphylococal_nuclease_OB-fold"/>
</dbReference>
<evidence type="ECO:0000259" key="3">
    <source>
        <dbReference type="SMART" id="SM00894"/>
    </source>
</evidence>
<keyword evidence="2" id="KW-0812">Transmembrane</keyword>
<feature type="domain" description="Excalibur calcium-binding" evidence="3">
    <location>
        <begin position="254"/>
        <end position="291"/>
    </location>
</feature>
<sequence length="292" mass="31268">MAWLAIIAVGVLAAIALSPIFAVIFLVVLITGIVALTRGSRTWLRFSSRRTAAWVTAFSAVGFLVTGSMANLVIGGDRGEETVAAVVEPTTVPSEPVDAPTPTPSETPTPTPTPTVQAVAVTNVIDGDTITTTAGDVRLIGIDTPERGQWGYDDARTELEGFLSAGVVTLVAVDGRDDVDRYDRLLRYVRVDGNDAGAHMIGTGWAIAKYDGRDGYGSHPLQDDYIASDAKHEMPAEPAPEPEPAPAEPETDPRFGTCGEANDNGYSDYQEGVDPEYHWYQDRDGDGWVCER</sequence>
<keyword evidence="2" id="KW-1133">Transmembrane helix</keyword>
<dbReference type="RefSeq" id="WP_283715274.1">
    <property type="nucleotide sequence ID" value="NZ_JASJND010000003.1"/>
</dbReference>
<dbReference type="SMART" id="SM00894">
    <property type="entry name" value="Excalibur"/>
    <property type="match status" value="1"/>
</dbReference>
<dbReference type="Proteomes" id="UP001321481">
    <property type="component" value="Unassembled WGS sequence"/>
</dbReference>
<protein>
    <submittedName>
        <fullName evidence="4">Thermonuclease family protein</fullName>
    </submittedName>
</protein>
<accession>A0ABT6ZCB9</accession>
<reference evidence="4 5" key="1">
    <citation type="submission" date="2023-05" db="EMBL/GenBank/DDBJ databases">
        <title>Microbacterium dauci sp.nov., Isolated from Carrot Rhizosphere Soil.</title>
        <authorList>
            <person name="Xiao Z."/>
            <person name="Zheng J."/>
        </authorList>
    </citation>
    <scope>NUCLEOTIDE SEQUENCE [LARGE SCALE GENOMIC DNA]</scope>
    <source>
        <strain evidence="4 5">LX3-4</strain>
    </source>
</reference>
<comment type="caution">
    <text evidence="4">The sequence shown here is derived from an EMBL/GenBank/DDBJ whole genome shotgun (WGS) entry which is preliminary data.</text>
</comment>
<keyword evidence="2" id="KW-0472">Membrane</keyword>
<dbReference type="SUPFAM" id="SSF50199">
    <property type="entry name" value="Staphylococcal nuclease"/>
    <property type="match status" value="1"/>
</dbReference>
<proteinExistence type="predicted"/>
<feature type="compositionally biased region" description="Pro residues" evidence="1">
    <location>
        <begin position="99"/>
        <end position="113"/>
    </location>
</feature>
<dbReference type="InterPro" id="IPR035437">
    <property type="entry name" value="SNase_OB-fold_sf"/>
</dbReference>
<dbReference type="Pfam" id="PF05901">
    <property type="entry name" value="Excalibur"/>
    <property type="match status" value="1"/>
</dbReference>
<evidence type="ECO:0000313" key="4">
    <source>
        <dbReference type="EMBL" id="MDJ1113798.1"/>
    </source>
</evidence>
<dbReference type="InterPro" id="IPR008613">
    <property type="entry name" value="Excalibur_Ca-bd_domain"/>
</dbReference>
<dbReference type="EMBL" id="JASJND010000003">
    <property type="protein sequence ID" value="MDJ1113798.1"/>
    <property type="molecule type" value="Genomic_DNA"/>
</dbReference>
<keyword evidence="5" id="KW-1185">Reference proteome</keyword>
<feature type="compositionally biased region" description="Basic and acidic residues" evidence="1">
    <location>
        <begin position="275"/>
        <end position="292"/>
    </location>
</feature>
<feature type="transmembrane region" description="Helical" evidence="2">
    <location>
        <begin position="6"/>
        <end position="30"/>
    </location>
</feature>
<gene>
    <name evidence="4" type="ORF">QNI14_04970</name>
</gene>
<feature type="transmembrane region" description="Helical" evidence="2">
    <location>
        <begin position="51"/>
        <end position="74"/>
    </location>
</feature>
<feature type="region of interest" description="Disordered" evidence="1">
    <location>
        <begin position="231"/>
        <end position="292"/>
    </location>
</feature>
<name>A0ABT6ZCB9_9MICO</name>
<dbReference type="Gene3D" id="2.40.50.90">
    <property type="match status" value="1"/>
</dbReference>
<evidence type="ECO:0000256" key="1">
    <source>
        <dbReference type="SAM" id="MobiDB-lite"/>
    </source>
</evidence>
<feature type="region of interest" description="Disordered" evidence="1">
    <location>
        <begin position="90"/>
        <end position="114"/>
    </location>
</feature>
<dbReference type="Pfam" id="PF00565">
    <property type="entry name" value="SNase"/>
    <property type="match status" value="1"/>
</dbReference>
<organism evidence="4 5">
    <name type="scientific">Microbacterium dauci</name>
    <dbReference type="NCBI Taxonomy" id="3048008"/>
    <lineage>
        <taxon>Bacteria</taxon>
        <taxon>Bacillati</taxon>
        <taxon>Actinomycetota</taxon>
        <taxon>Actinomycetes</taxon>
        <taxon>Micrococcales</taxon>
        <taxon>Microbacteriaceae</taxon>
        <taxon>Microbacterium</taxon>
    </lineage>
</organism>
<evidence type="ECO:0000256" key="2">
    <source>
        <dbReference type="SAM" id="Phobius"/>
    </source>
</evidence>
<feature type="compositionally biased region" description="Pro residues" evidence="1">
    <location>
        <begin position="237"/>
        <end position="247"/>
    </location>
</feature>